<dbReference type="PANTHER" id="PTHR12526">
    <property type="entry name" value="GLYCOSYLTRANSFERASE"/>
    <property type="match status" value="1"/>
</dbReference>
<gene>
    <name evidence="4" type="ORF">GCM10009765_27900</name>
</gene>
<dbReference type="SUPFAM" id="SSF53756">
    <property type="entry name" value="UDP-Glycosyltransferase/glycogen phosphorylase"/>
    <property type="match status" value="1"/>
</dbReference>
<feature type="domain" description="Glycosyltransferase subfamily 4-like N-terminal" evidence="3">
    <location>
        <begin position="51"/>
        <end position="144"/>
    </location>
</feature>
<dbReference type="CDD" id="cd03801">
    <property type="entry name" value="GT4_PimA-like"/>
    <property type="match status" value="1"/>
</dbReference>
<accession>A0ABP4STI0</accession>
<dbReference type="Pfam" id="PF13692">
    <property type="entry name" value="Glyco_trans_1_4"/>
    <property type="match status" value="1"/>
</dbReference>
<keyword evidence="1" id="KW-0328">Glycosyltransferase</keyword>
<dbReference type="RefSeq" id="WP_344310457.1">
    <property type="nucleotide sequence ID" value="NZ_BAAANY010000009.1"/>
</dbReference>
<dbReference type="Proteomes" id="UP001500618">
    <property type="component" value="Unassembled WGS sequence"/>
</dbReference>
<protein>
    <recommendedName>
        <fullName evidence="3">Glycosyltransferase subfamily 4-like N-terminal domain-containing protein</fullName>
    </recommendedName>
</protein>
<keyword evidence="2" id="KW-0808">Transferase</keyword>
<evidence type="ECO:0000256" key="1">
    <source>
        <dbReference type="ARBA" id="ARBA00022676"/>
    </source>
</evidence>
<proteinExistence type="predicted"/>
<evidence type="ECO:0000313" key="5">
    <source>
        <dbReference type="Proteomes" id="UP001500618"/>
    </source>
</evidence>
<dbReference type="Pfam" id="PF13439">
    <property type="entry name" value="Glyco_transf_4"/>
    <property type="match status" value="1"/>
</dbReference>
<sequence length="329" mass="35385">MTAALRILAVTNLWPEGGSFRGVFVEEQVEALRKLGHHVDVEVVAQSRGSKDYLLAAPRVRARVKAGSYDVVHIHYGMTAASARLVGNVPRVLSLYGSDVNSPKEHRITQLGSGGVAKRIYVSKRLAQTAGDQDGVVIPNGVDFATFVPADREAARAALGIEPHEKVVLFGGMPTNSVKGYDVFSDVLKELKASDDSIRELVLSAPNQPVEKIVEKYNAADVFLFTSRKGSEGSPTVVKEAVAMGLPVVSVDVGDVAEITREVTPSQVVAFAEPWGTPAAREALVKSLADAVTEVLDTKSRSNGREACGWLDSPRIAERIVEVYRSVVR</sequence>
<dbReference type="EMBL" id="BAAANY010000009">
    <property type="protein sequence ID" value="GAA1677011.1"/>
    <property type="molecule type" value="Genomic_DNA"/>
</dbReference>
<dbReference type="PANTHER" id="PTHR12526:SF636">
    <property type="entry name" value="BLL3647 PROTEIN"/>
    <property type="match status" value="1"/>
</dbReference>
<name>A0ABP4STI0_9ACTN</name>
<reference evidence="5" key="1">
    <citation type="journal article" date="2019" name="Int. J. Syst. Evol. Microbiol.">
        <title>The Global Catalogue of Microorganisms (GCM) 10K type strain sequencing project: providing services to taxonomists for standard genome sequencing and annotation.</title>
        <authorList>
            <consortium name="The Broad Institute Genomics Platform"/>
            <consortium name="The Broad Institute Genome Sequencing Center for Infectious Disease"/>
            <person name="Wu L."/>
            <person name="Ma J."/>
        </authorList>
    </citation>
    <scope>NUCLEOTIDE SEQUENCE [LARGE SCALE GENOMIC DNA]</scope>
    <source>
        <strain evidence="5">JCM 14718</strain>
    </source>
</reference>
<evidence type="ECO:0000259" key="3">
    <source>
        <dbReference type="Pfam" id="PF13439"/>
    </source>
</evidence>
<dbReference type="InterPro" id="IPR028098">
    <property type="entry name" value="Glyco_trans_4-like_N"/>
</dbReference>
<organism evidence="4 5">
    <name type="scientific">Fodinicola feengrottensis</name>
    <dbReference type="NCBI Taxonomy" id="435914"/>
    <lineage>
        <taxon>Bacteria</taxon>
        <taxon>Bacillati</taxon>
        <taxon>Actinomycetota</taxon>
        <taxon>Actinomycetes</taxon>
        <taxon>Mycobacteriales</taxon>
        <taxon>Fodinicola</taxon>
    </lineage>
</organism>
<evidence type="ECO:0000256" key="2">
    <source>
        <dbReference type="ARBA" id="ARBA00022679"/>
    </source>
</evidence>
<evidence type="ECO:0000313" key="4">
    <source>
        <dbReference type="EMBL" id="GAA1677011.1"/>
    </source>
</evidence>
<keyword evidence="5" id="KW-1185">Reference proteome</keyword>
<dbReference type="Gene3D" id="3.40.50.2000">
    <property type="entry name" value="Glycogen Phosphorylase B"/>
    <property type="match status" value="2"/>
</dbReference>
<comment type="caution">
    <text evidence="4">The sequence shown here is derived from an EMBL/GenBank/DDBJ whole genome shotgun (WGS) entry which is preliminary data.</text>
</comment>